<evidence type="ECO:0000256" key="2">
    <source>
        <dbReference type="ARBA" id="ARBA00004123"/>
    </source>
</evidence>
<keyword evidence="12" id="KW-1185">Reference proteome</keyword>
<dbReference type="Proteomes" id="UP000001056">
    <property type="component" value="Unassembled WGS sequence"/>
</dbReference>
<proteinExistence type="inferred from homology"/>
<dbReference type="InterPro" id="IPR050936">
    <property type="entry name" value="AP-1-like"/>
</dbReference>
<sequence length="396" mass="43102">MSRRAFPSVRPSVLGCNPVYVEASSLAAAHYLMMPTQLPPFREYTVPGGSEPRRPPAPCLASNDDPVAARKNMQNLLGKGARESAQKGGRGTYSSCYLYAAMSMQVERYHATAKAIPVERLATLLGISDLVWVCTEPLASAAPSGPHARCRTMPLLSPSRLSTIHAQPRPQYASSRARRSPQGYPSPSQHLNSLPTAGTMEDLGNFTDFPSPPNSMYYVYGDHEPYLSESQSPNNSAYDPAAGDSRYPSPGHEEGESADPSEQQKPVAKRKRENRYKNAPPAVLSRRRAQNRASQRAYRERKDQRIKDLEGMLSDAKQRNDVLSQAYAALHAEYVSLKSSQIGDTSYPPQFNSMPYGTAGTSAPGNMGLSAASSVDGLEGIDMYVYGDLNTAGYTL</sequence>
<keyword evidence="5" id="KW-0238">DNA-binding</keyword>
<comment type="function">
    <text evidence="1">Putative transcription factor.</text>
</comment>
<reference evidence="12" key="1">
    <citation type="journal article" date="2015" name="Genome Announc.">
        <title>Draft genome sequence of the cellulolytic fungus Chaetomium globosum.</title>
        <authorList>
            <person name="Cuomo C.A."/>
            <person name="Untereiner W.A."/>
            <person name="Ma L.-J."/>
            <person name="Grabherr M."/>
            <person name="Birren B.W."/>
        </authorList>
    </citation>
    <scope>NUCLEOTIDE SEQUENCE [LARGE SCALE GENOMIC DNA]</scope>
    <source>
        <strain evidence="12">ATCC 6205 / CBS 148.51 / DSM 1962 / NBRC 6347 / NRRL 1970</strain>
    </source>
</reference>
<protein>
    <recommendedName>
        <fullName evidence="8">Putative transcription factor kapC</fullName>
    </recommendedName>
</protein>
<comment type="subcellular location">
    <subcellularLocation>
        <location evidence="2">Nucleus</location>
    </subcellularLocation>
</comment>
<evidence type="ECO:0000256" key="3">
    <source>
        <dbReference type="ARBA" id="ARBA00007163"/>
    </source>
</evidence>
<feature type="region of interest" description="Disordered" evidence="9">
    <location>
        <begin position="227"/>
        <end position="303"/>
    </location>
</feature>
<feature type="compositionally biased region" description="Polar residues" evidence="9">
    <location>
        <begin position="228"/>
        <end position="237"/>
    </location>
</feature>
<evidence type="ECO:0000256" key="9">
    <source>
        <dbReference type="SAM" id="MobiDB-lite"/>
    </source>
</evidence>
<evidence type="ECO:0000313" key="11">
    <source>
        <dbReference type="EMBL" id="EAQ92415.1"/>
    </source>
</evidence>
<dbReference type="SMART" id="SM00338">
    <property type="entry name" value="BRLZ"/>
    <property type="match status" value="1"/>
</dbReference>
<dbReference type="EMBL" id="CH408029">
    <property type="protein sequence ID" value="EAQ92415.1"/>
    <property type="molecule type" value="Genomic_DNA"/>
</dbReference>
<dbReference type="CDD" id="cd14688">
    <property type="entry name" value="bZIP_YAP"/>
    <property type="match status" value="1"/>
</dbReference>
<dbReference type="SUPFAM" id="SSF57959">
    <property type="entry name" value="Leucine zipper domain"/>
    <property type="match status" value="1"/>
</dbReference>
<keyword evidence="7" id="KW-0539">Nucleus</keyword>
<keyword evidence="4" id="KW-0805">Transcription regulation</keyword>
<dbReference type="HOGENOM" id="CLU_696384_0_0_1"/>
<dbReference type="Pfam" id="PF00170">
    <property type="entry name" value="bZIP_1"/>
    <property type="match status" value="1"/>
</dbReference>
<dbReference type="GO" id="GO:0090575">
    <property type="term" value="C:RNA polymerase II transcription regulator complex"/>
    <property type="evidence" value="ECO:0007669"/>
    <property type="project" value="TreeGrafter"/>
</dbReference>
<feature type="region of interest" description="Disordered" evidence="9">
    <location>
        <begin position="162"/>
        <end position="208"/>
    </location>
</feature>
<dbReference type="InterPro" id="IPR046347">
    <property type="entry name" value="bZIP_sf"/>
</dbReference>
<dbReference type="PROSITE" id="PS00036">
    <property type="entry name" value="BZIP_BASIC"/>
    <property type="match status" value="1"/>
</dbReference>
<feature type="domain" description="BZIP" evidence="10">
    <location>
        <begin position="286"/>
        <end position="301"/>
    </location>
</feature>
<evidence type="ECO:0000256" key="7">
    <source>
        <dbReference type="ARBA" id="ARBA00023242"/>
    </source>
</evidence>
<dbReference type="InParanoid" id="Q2HGK4"/>
<dbReference type="RefSeq" id="XP_001219871.1">
    <property type="nucleotide sequence ID" value="XM_001219870.1"/>
</dbReference>
<evidence type="ECO:0000256" key="6">
    <source>
        <dbReference type="ARBA" id="ARBA00023163"/>
    </source>
</evidence>
<evidence type="ECO:0000256" key="8">
    <source>
        <dbReference type="ARBA" id="ARBA00044067"/>
    </source>
</evidence>
<evidence type="ECO:0000256" key="1">
    <source>
        <dbReference type="ARBA" id="ARBA00004049"/>
    </source>
</evidence>
<evidence type="ECO:0000256" key="4">
    <source>
        <dbReference type="ARBA" id="ARBA00023015"/>
    </source>
</evidence>
<dbReference type="VEuPathDB" id="FungiDB:CHGG_00650"/>
<dbReference type="OrthoDB" id="2593073at2759"/>
<dbReference type="PANTHER" id="PTHR40621:SF11">
    <property type="entry name" value="TRANSCRIPTION FACTOR KAPC-RELATED"/>
    <property type="match status" value="1"/>
</dbReference>
<feature type="compositionally biased region" description="Polar residues" evidence="9">
    <location>
        <begin position="183"/>
        <end position="196"/>
    </location>
</feature>
<dbReference type="AlphaFoldDB" id="Q2HGK4"/>
<evidence type="ECO:0000256" key="5">
    <source>
        <dbReference type="ARBA" id="ARBA00023125"/>
    </source>
</evidence>
<dbReference type="eggNOG" id="ENOG502S175">
    <property type="taxonomic scope" value="Eukaryota"/>
</dbReference>
<name>Q2HGK4_CHAGB</name>
<evidence type="ECO:0000313" key="12">
    <source>
        <dbReference type="Proteomes" id="UP000001056"/>
    </source>
</evidence>
<dbReference type="GeneID" id="4386700"/>
<comment type="similarity">
    <text evidence="3">Belongs to the bZIP family.</text>
</comment>
<organism evidence="11 12">
    <name type="scientific">Chaetomium globosum (strain ATCC 6205 / CBS 148.51 / DSM 1962 / NBRC 6347 / NRRL 1970)</name>
    <name type="common">Soil fungus</name>
    <dbReference type="NCBI Taxonomy" id="306901"/>
    <lineage>
        <taxon>Eukaryota</taxon>
        <taxon>Fungi</taxon>
        <taxon>Dikarya</taxon>
        <taxon>Ascomycota</taxon>
        <taxon>Pezizomycotina</taxon>
        <taxon>Sordariomycetes</taxon>
        <taxon>Sordariomycetidae</taxon>
        <taxon>Sordariales</taxon>
        <taxon>Chaetomiaceae</taxon>
        <taxon>Chaetomium</taxon>
    </lineage>
</organism>
<dbReference type="GO" id="GO:0001228">
    <property type="term" value="F:DNA-binding transcription activator activity, RNA polymerase II-specific"/>
    <property type="evidence" value="ECO:0007669"/>
    <property type="project" value="TreeGrafter"/>
</dbReference>
<dbReference type="Gene3D" id="1.20.5.170">
    <property type="match status" value="1"/>
</dbReference>
<dbReference type="PANTHER" id="PTHR40621">
    <property type="entry name" value="TRANSCRIPTION FACTOR KAPC-RELATED"/>
    <property type="match status" value="1"/>
</dbReference>
<accession>Q2HGK4</accession>
<gene>
    <name evidence="11" type="ORF">CHGG_00650</name>
</gene>
<evidence type="ECO:0000259" key="10">
    <source>
        <dbReference type="PROSITE" id="PS00036"/>
    </source>
</evidence>
<dbReference type="GO" id="GO:0000976">
    <property type="term" value="F:transcription cis-regulatory region binding"/>
    <property type="evidence" value="ECO:0007669"/>
    <property type="project" value="InterPro"/>
</dbReference>
<dbReference type="InterPro" id="IPR004827">
    <property type="entry name" value="bZIP"/>
</dbReference>
<keyword evidence="6" id="KW-0804">Transcription</keyword>
<dbReference type="STRING" id="306901.Q2HGK4"/>